<keyword evidence="4" id="KW-1185">Reference proteome</keyword>
<feature type="domain" description="DUF2344" evidence="2">
    <location>
        <begin position="3"/>
        <end position="188"/>
    </location>
</feature>
<dbReference type="Pfam" id="PF10105">
    <property type="entry name" value="DUF2344"/>
    <property type="match status" value="1"/>
</dbReference>
<gene>
    <name evidence="3" type="ORF">ESP70_004405</name>
</gene>
<dbReference type="AlphaFoldDB" id="A0A5M4FJY0"/>
<proteinExistence type="predicted"/>
<sequence>MQKLRIRYAKRGRLRFTSHRDFARAFERAVRRAGIPIGFSSGFTPHPKISYANASPTGAASEAEYLEIGMTRPCDPDEVRASLDSALPDGLDIVDVVEAKPGSLADRLQASSWEIALPEVSLEHAQSAVDAFLATDEVLIERMMKRGLRTLDCRDAVLALSARSDTTRSGPCAILAVVVRHDTPSIRPDDVLAGLRSSGGLELEQTPIATRLAQGPLDTETGTVGDPFAFDRDAS</sequence>
<dbReference type="Proteomes" id="UP000380867">
    <property type="component" value="Unassembled WGS sequence"/>
</dbReference>
<organism evidence="3 4">
    <name type="scientific">Aeromicrobium ginsengisoli</name>
    <dbReference type="NCBI Taxonomy" id="363867"/>
    <lineage>
        <taxon>Bacteria</taxon>
        <taxon>Bacillati</taxon>
        <taxon>Actinomycetota</taxon>
        <taxon>Actinomycetes</taxon>
        <taxon>Propionibacteriales</taxon>
        <taxon>Nocardioidaceae</taxon>
        <taxon>Aeromicrobium</taxon>
    </lineage>
</organism>
<comment type="caution">
    <text evidence="3">The sequence shown here is derived from an EMBL/GenBank/DDBJ whole genome shotgun (WGS) entry which is preliminary data.</text>
</comment>
<evidence type="ECO:0000259" key="2">
    <source>
        <dbReference type="Pfam" id="PF10105"/>
    </source>
</evidence>
<evidence type="ECO:0000313" key="4">
    <source>
        <dbReference type="Proteomes" id="UP000380867"/>
    </source>
</evidence>
<protein>
    <submittedName>
        <fullName evidence="3">DUF2344 domain-containing protein</fullName>
    </submittedName>
</protein>
<reference evidence="3" key="1">
    <citation type="submission" date="2019-09" db="EMBL/GenBank/DDBJ databases">
        <authorList>
            <person name="Li J."/>
        </authorList>
    </citation>
    <scope>NUCLEOTIDE SEQUENCE [LARGE SCALE GENOMIC DNA]</scope>
    <source>
        <strain evidence="3">JCM 14732</strain>
    </source>
</reference>
<dbReference type="NCBIfam" id="TIGR03936">
    <property type="entry name" value="sam_1_link_chp"/>
    <property type="match status" value="1"/>
</dbReference>
<evidence type="ECO:0000256" key="1">
    <source>
        <dbReference type="SAM" id="MobiDB-lite"/>
    </source>
</evidence>
<evidence type="ECO:0000313" key="3">
    <source>
        <dbReference type="EMBL" id="KAA1400474.1"/>
    </source>
</evidence>
<name>A0A5M4FJY0_9ACTN</name>
<dbReference type="OrthoDB" id="9780488at2"/>
<dbReference type="InterPro" id="IPR018768">
    <property type="entry name" value="DUF2344"/>
</dbReference>
<dbReference type="EMBL" id="SDPQ02000001">
    <property type="protein sequence ID" value="KAA1400474.1"/>
    <property type="molecule type" value="Genomic_DNA"/>
</dbReference>
<feature type="region of interest" description="Disordered" evidence="1">
    <location>
        <begin position="216"/>
        <end position="235"/>
    </location>
</feature>
<accession>A0A5M4FJY0</accession>